<dbReference type="InterPro" id="IPR025962">
    <property type="entry name" value="SdpI/YhfL"/>
</dbReference>
<evidence type="ECO:0000256" key="1">
    <source>
        <dbReference type="SAM" id="Phobius"/>
    </source>
</evidence>
<evidence type="ECO:0000313" key="3">
    <source>
        <dbReference type="Proteomes" id="UP000613030"/>
    </source>
</evidence>
<dbReference type="RefSeq" id="WP_202014071.1">
    <property type="nucleotide sequence ID" value="NZ_JAERRB010000011.1"/>
</dbReference>
<proteinExistence type="predicted"/>
<organism evidence="2 3">
    <name type="scientific">Chryseolinea lacunae</name>
    <dbReference type="NCBI Taxonomy" id="2801331"/>
    <lineage>
        <taxon>Bacteria</taxon>
        <taxon>Pseudomonadati</taxon>
        <taxon>Bacteroidota</taxon>
        <taxon>Cytophagia</taxon>
        <taxon>Cytophagales</taxon>
        <taxon>Fulvivirgaceae</taxon>
        <taxon>Chryseolinea</taxon>
    </lineage>
</organism>
<gene>
    <name evidence="2" type="ORF">JI741_24495</name>
</gene>
<comment type="caution">
    <text evidence="2">The sequence shown here is derived from an EMBL/GenBank/DDBJ whole genome shotgun (WGS) entry which is preliminary data.</text>
</comment>
<keyword evidence="1" id="KW-1133">Transmembrane helix</keyword>
<dbReference type="Pfam" id="PF13630">
    <property type="entry name" value="SdpI"/>
    <property type="match status" value="1"/>
</dbReference>
<dbReference type="Proteomes" id="UP000613030">
    <property type="component" value="Unassembled WGS sequence"/>
</dbReference>
<name>A0ABS1KY91_9BACT</name>
<sequence length="106" mass="12055">MLSYIVAGLTILVIGLIIKYSKIDRNYWLGYRTPRSMKSPAHWTFANQRMALHAVIIGVLSTVAGVVFCYGKVNSIYLMIFTLSLLLISIVDVETALRRFDRDKKD</sequence>
<keyword evidence="1" id="KW-0812">Transmembrane</keyword>
<accession>A0ABS1KY91</accession>
<feature type="transmembrane region" description="Helical" evidence="1">
    <location>
        <begin position="76"/>
        <end position="97"/>
    </location>
</feature>
<keyword evidence="3" id="KW-1185">Reference proteome</keyword>
<keyword evidence="1" id="KW-0472">Membrane</keyword>
<feature type="transmembrane region" description="Helical" evidence="1">
    <location>
        <begin position="50"/>
        <end position="70"/>
    </location>
</feature>
<feature type="transmembrane region" description="Helical" evidence="1">
    <location>
        <begin position="6"/>
        <end position="29"/>
    </location>
</feature>
<reference evidence="2 3" key="1">
    <citation type="submission" date="2021-01" db="EMBL/GenBank/DDBJ databases">
        <title>Chryseolinea sp. Jin1 Genome sequencing and assembly.</title>
        <authorList>
            <person name="Kim I."/>
        </authorList>
    </citation>
    <scope>NUCLEOTIDE SEQUENCE [LARGE SCALE GENOMIC DNA]</scope>
    <source>
        <strain evidence="2 3">Jin1</strain>
    </source>
</reference>
<protein>
    <submittedName>
        <fullName evidence="2">SdpI family protein</fullName>
    </submittedName>
</protein>
<dbReference type="EMBL" id="JAERRB010000011">
    <property type="protein sequence ID" value="MBL0744415.1"/>
    <property type="molecule type" value="Genomic_DNA"/>
</dbReference>
<evidence type="ECO:0000313" key="2">
    <source>
        <dbReference type="EMBL" id="MBL0744415.1"/>
    </source>
</evidence>